<dbReference type="PANTHER" id="PTHR10472">
    <property type="entry name" value="D-TYROSYL-TRNA TYR DEACYLASE"/>
    <property type="match status" value="1"/>
</dbReference>
<evidence type="ECO:0000313" key="11">
    <source>
        <dbReference type="Proteomes" id="UP000247409"/>
    </source>
</evidence>
<comment type="caution">
    <text evidence="10">The sequence shown here is derived from an EMBL/GenBank/DDBJ whole genome shotgun (WGS) entry which is preliminary data.</text>
</comment>
<dbReference type="GO" id="GO:0000049">
    <property type="term" value="F:tRNA binding"/>
    <property type="evidence" value="ECO:0007669"/>
    <property type="project" value="UniProtKB-KW"/>
</dbReference>
<dbReference type="EC" id="3.1.1.96" evidence="4 9"/>
<dbReference type="NCBIfam" id="TIGR00256">
    <property type="entry name" value="D-aminoacyl-tRNA deacylase"/>
    <property type="match status" value="1"/>
</dbReference>
<dbReference type="SUPFAM" id="SSF69500">
    <property type="entry name" value="DTD-like"/>
    <property type="match status" value="1"/>
</dbReference>
<dbReference type="GO" id="GO:0106026">
    <property type="term" value="F:Gly-tRNA(Ala) deacylase activity"/>
    <property type="evidence" value="ECO:0007669"/>
    <property type="project" value="RHEA"/>
</dbReference>
<name>A0A2V3IET0_9FLOR</name>
<accession>A0A2V3IET0</accession>
<keyword evidence="6 9" id="KW-0378">Hydrolase</keyword>
<proteinExistence type="inferred from homology"/>
<dbReference type="Pfam" id="PF02580">
    <property type="entry name" value="Tyr_Deacylase"/>
    <property type="match status" value="1"/>
</dbReference>
<dbReference type="Proteomes" id="UP000247409">
    <property type="component" value="Unassembled WGS sequence"/>
</dbReference>
<organism evidence="10 11">
    <name type="scientific">Gracilariopsis chorda</name>
    <dbReference type="NCBI Taxonomy" id="448386"/>
    <lineage>
        <taxon>Eukaryota</taxon>
        <taxon>Rhodophyta</taxon>
        <taxon>Florideophyceae</taxon>
        <taxon>Rhodymeniophycidae</taxon>
        <taxon>Gracilariales</taxon>
        <taxon>Gracilariaceae</taxon>
        <taxon>Gracilariopsis</taxon>
    </lineage>
</organism>
<gene>
    <name evidence="10" type="ORF">BWQ96_09713</name>
</gene>
<evidence type="ECO:0000256" key="2">
    <source>
        <dbReference type="ARBA" id="ARBA00009673"/>
    </source>
</evidence>
<comment type="catalytic activity">
    <reaction evidence="8">
        <text>a D-aminoacyl-tRNA + H2O = a tRNA + a D-alpha-amino acid + H(+)</text>
        <dbReference type="Rhea" id="RHEA:13953"/>
        <dbReference type="Rhea" id="RHEA-COMP:10123"/>
        <dbReference type="Rhea" id="RHEA-COMP:10124"/>
        <dbReference type="ChEBI" id="CHEBI:15377"/>
        <dbReference type="ChEBI" id="CHEBI:15378"/>
        <dbReference type="ChEBI" id="CHEBI:59871"/>
        <dbReference type="ChEBI" id="CHEBI:78442"/>
        <dbReference type="ChEBI" id="CHEBI:79333"/>
        <dbReference type="EC" id="3.1.1.96"/>
    </reaction>
</comment>
<keyword evidence="11" id="KW-1185">Reference proteome</keyword>
<evidence type="ECO:0000256" key="9">
    <source>
        <dbReference type="RuleBase" id="RU003470"/>
    </source>
</evidence>
<dbReference type="OrthoDB" id="275783at2759"/>
<dbReference type="GO" id="GO:0051500">
    <property type="term" value="F:D-tyrosyl-tRNA(Tyr) deacylase activity"/>
    <property type="evidence" value="ECO:0007669"/>
    <property type="project" value="TreeGrafter"/>
</dbReference>
<evidence type="ECO:0000256" key="5">
    <source>
        <dbReference type="ARBA" id="ARBA00022490"/>
    </source>
</evidence>
<evidence type="ECO:0000256" key="6">
    <source>
        <dbReference type="ARBA" id="ARBA00022801"/>
    </source>
</evidence>
<evidence type="ECO:0000313" key="10">
    <source>
        <dbReference type="EMBL" id="PXF40574.1"/>
    </source>
</evidence>
<dbReference type="PANTHER" id="PTHR10472:SF1">
    <property type="entry name" value="D-AMINOACYL-TRNA DEACYLASE 2"/>
    <property type="match status" value="1"/>
</dbReference>
<dbReference type="FunFam" id="3.50.80.10:FF:000001">
    <property type="entry name" value="D-aminoacyl-tRNA deacylase"/>
    <property type="match status" value="1"/>
</dbReference>
<keyword evidence="9" id="KW-0820">tRNA-binding</keyword>
<dbReference type="InterPro" id="IPR023509">
    <property type="entry name" value="DTD-like_sf"/>
</dbReference>
<sequence>MRLVVQKVSQAAVTSSVEGQPTVTSSIHTGLCVLVGFERTDTESDLHACVKQLLKLRLFSDDTRNTKNSLSVGQAGADLLLVSQFTLNSVLKSGRPSFHRAMPPSDASAMFDRFVQLCKPVEEGGGVVRSGVFGAWMQLQLVNEGPYTVCLTATDGKCQAW</sequence>
<keyword evidence="9" id="KW-0694">RNA-binding</keyword>
<evidence type="ECO:0000256" key="4">
    <source>
        <dbReference type="ARBA" id="ARBA00013056"/>
    </source>
</evidence>
<dbReference type="EMBL" id="NBIV01000281">
    <property type="protein sequence ID" value="PXF40574.1"/>
    <property type="molecule type" value="Genomic_DNA"/>
</dbReference>
<dbReference type="GO" id="GO:0005737">
    <property type="term" value="C:cytoplasm"/>
    <property type="evidence" value="ECO:0007669"/>
    <property type="project" value="UniProtKB-SubCell"/>
</dbReference>
<dbReference type="STRING" id="448386.A0A2V3IET0"/>
<keyword evidence="5 9" id="KW-0963">Cytoplasm</keyword>
<protein>
    <recommendedName>
        <fullName evidence="4 9">D-aminoacyl-tRNA deacylase</fullName>
        <ecNumber evidence="4 9">3.1.1.96</ecNumber>
    </recommendedName>
</protein>
<evidence type="ECO:0000256" key="8">
    <source>
        <dbReference type="ARBA" id="ARBA00048018"/>
    </source>
</evidence>
<dbReference type="AlphaFoldDB" id="A0A2V3IET0"/>
<evidence type="ECO:0000256" key="3">
    <source>
        <dbReference type="ARBA" id="ARBA00011738"/>
    </source>
</evidence>
<evidence type="ECO:0000256" key="7">
    <source>
        <dbReference type="ARBA" id="ARBA00047676"/>
    </source>
</evidence>
<reference evidence="10 11" key="1">
    <citation type="journal article" date="2018" name="Mol. Biol. Evol.">
        <title>Analysis of the draft genome of the red seaweed Gracilariopsis chorda provides insights into genome size evolution in Rhodophyta.</title>
        <authorList>
            <person name="Lee J."/>
            <person name="Yang E.C."/>
            <person name="Graf L."/>
            <person name="Yang J.H."/>
            <person name="Qiu H."/>
            <person name="Zel Zion U."/>
            <person name="Chan C.X."/>
            <person name="Stephens T.G."/>
            <person name="Weber A.P.M."/>
            <person name="Boo G.H."/>
            <person name="Boo S.M."/>
            <person name="Kim K.M."/>
            <person name="Shin Y."/>
            <person name="Jung M."/>
            <person name="Lee S.J."/>
            <person name="Yim H.S."/>
            <person name="Lee J.H."/>
            <person name="Bhattacharya D."/>
            <person name="Yoon H.S."/>
        </authorList>
    </citation>
    <scope>NUCLEOTIDE SEQUENCE [LARGE SCALE GENOMIC DNA]</scope>
    <source>
        <strain evidence="10 11">SKKU-2015</strain>
        <tissue evidence="10">Whole body</tissue>
    </source>
</reference>
<comment type="subunit">
    <text evidence="3">Homodimer.</text>
</comment>
<dbReference type="Gene3D" id="3.50.80.10">
    <property type="entry name" value="D-tyrosyl-tRNA(Tyr) deacylase"/>
    <property type="match status" value="1"/>
</dbReference>
<comment type="catalytic activity">
    <reaction evidence="7">
        <text>glycyl-tRNA(Ala) + H2O = tRNA(Ala) + glycine + H(+)</text>
        <dbReference type="Rhea" id="RHEA:53744"/>
        <dbReference type="Rhea" id="RHEA-COMP:9657"/>
        <dbReference type="Rhea" id="RHEA-COMP:13640"/>
        <dbReference type="ChEBI" id="CHEBI:15377"/>
        <dbReference type="ChEBI" id="CHEBI:15378"/>
        <dbReference type="ChEBI" id="CHEBI:57305"/>
        <dbReference type="ChEBI" id="CHEBI:78442"/>
        <dbReference type="ChEBI" id="CHEBI:78522"/>
        <dbReference type="EC" id="3.1.1.96"/>
    </reaction>
</comment>
<dbReference type="InterPro" id="IPR003732">
    <property type="entry name" value="Daa-tRNA_deacyls_DTD"/>
</dbReference>
<comment type="similarity">
    <text evidence="2 9">Belongs to the DTD family.</text>
</comment>
<evidence type="ECO:0000256" key="1">
    <source>
        <dbReference type="ARBA" id="ARBA00004496"/>
    </source>
</evidence>
<comment type="subcellular location">
    <subcellularLocation>
        <location evidence="1 9">Cytoplasm</location>
    </subcellularLocation>
</comment>